<gene>
    <name evidence="1" type="ORF">ACFFNX_35970</name>
</gene>
<dbReference type="EMBL" id="JBHLZP010000397">
    <property type="protein sequence ID" value="MFB9837585.1"/>
    <property type="molecule type" value="Genomic_DNA"/>
</dbReference>
<accession>A0ABV5YR93</accession>
<evidence type="ECO:0000313" key="2">
    <source>
        <dbReference type="Proteomes" id="UP001589627"/>
    </source>
</evidence>
<protein>
    <submittedName>
        <fullName evidence="1">Uncharacterized protein</fullName>
    </submittedName>
</protein>
<dbReference type="RefSeq" id="WP_378210458.1">
    <property type="nucleotide sequence ID" value="NZ_JBHLZP010000397.1"/>
</dbReference>
<proteinExistence type="predicted"/>
<organism evidence="1 2">
    <name type="scientific">Actinoallomurus acaciae</name>
    <dbReference type="NCBI Taxonomy" id="502577"/>
    <lineage>
        <taxon>Bacteria</taxon>
        <taxon>Bacillati</taxon>
        <taxon>Actinomycetota</taxon>
        <taxon>Actinomycetes</taxon>
        <taxon>Streptosporangiales</taxon>
        <taxon>Thermomonosporaceae</taxon>
        <taxon>Actinoallomurus</taxon>
    </lineage>
</organism>
<sequence>MSEHAERIQYGASDRAHVLDHVRTAGGRRGTAIVKGPPATMG</sequence>
<keyword evidence="2" id="KW-1185">Reference proteome</keyword>
<dbReference type="Proteomes" id="UP001589627">
    <property type="component" value="Unassembled WGS sequence"/>
</dbReference>
<name>A0ABV5YR93_9ACTN</name>
<evidence type="ECO:0000313" key="1">
    <source>
        <dbReference type="EMBL" id="MFB9837585.1"/>
    </source>
</evidence>
<reference evidence="1 2" key="1">
    <citation type="submission" date="2024-09" db="EMBL/GenBank/DDBJ databases">
        <authorList>
            <person name="Sun Q."/>
            <person name="Mori K."/>
        </authorList>
    </citation>
    <scope>NUCLEOTIDE SEQUENCE [LARGE SCALE GENOMIC DNA]</scope>
    <source>
        <strain evidence="1 2">TBRC 0563</strain>
    </source>
</reference>
<comment type="caution">
    <text evidence="1">The sequence shown here is derived from an EMBL/GenBank/DDBJ whole genome shotgun (WGS) entry which is preliminary data.</text>
</comment>